<dbReference type="eggNOG" id="COG4105">
    <property type="taxonomic scope" value="Bacteria"/>
</dbReference>
<dbReference type="HOGENOM" id="CLU_1592205_0_0_7"/>
<dbReference type="KEGG" id="ppd:Ppro_2485"/>
<reference evidence="2 3" key="1">
    <citation type="submission" date="2006-10" db="EMBL/GenBank/DDBJ databases">
        <title>Complete sequence of chromosome of Pelobacter propionicus DSM 2379.</title>
        <authorList>
            <consortium name="US DOE Joint Genome Institute"/>
            <person name="Copeland A."/>
            <person name="Lucas S."/>
            <person name="Lapidus A."/>
            <person name="Barry K."/>
            <person name="Detter J.C."/>
            <person name="Glavina del Rio T."/>
            <person name="Hammon N."/>
            <person name="Israni S."/>
            <person name="Dalin E."/>
            <person name="Tice H."/>
            <person name="Pitluck S."/>
            <person name="Saunders E."/>
            <person name="Brettin T."/>
            <person name="Bruce D."/>
            <person name="Han C."/>
            <person name="Tapia R."/>
            <person name="Schmutz J."/>
            <person name="Larimer F."/>
            <person name="Land M."/>
            <person name="Hauser L."/>
            <person name="Kyrpides N."/>
            <person name="Kim E."/>
            <person name="Lovley D."/>
            <person name="Richardson P."/>
        </authorList>
    </citation>
    <scope>NUCLEOTIDE SEQUENCE [LARGE SCALE GENOMIC DNA]</scope>
    <source>
        <strain evidence="3">DSM 2379 / NBRC 103807 / OttBd1</strain>
    </source>
</reference>
<proteinExistence type="predicted"/>
<name>A1ARX0_PELPD</name>
<dbReference type="InterPro" id="IPR011990">
    <property type="entry name" value="TPR-like_helical_dom_sf"/>
</dbReference>
<dbReference type="STRING" id="338966.Ppro_2485"/>
<dbReference type="PROSITE" id="PS51257">
    <property type="entry name" value="PROKAR_LIPOPROTEIN"/>
    <property type="match status" value="1"/>
</dbReference>
<evidence type="ECO:0000313" key="2">
    <source>
        <dbReference type="EMBL" id="ABL00091.1"/>
    </source>
</evidence>
<sequence length="175" mass="19631">MPVRSDSVVTVWLVVVLFLLGGCAAVKQPLPSAPVVSLQERSFAGALEHLKGGREQQARELLERVVALSPISGITDEALFRLALLSTRDETGKVAAQAQSLLERLESEFPFSAWTRQAAPLAEYLAGVRVPRDRQKELKNLRDHNLSLSRDNRELRQTIERLKLLDIELDQKIKR</sequence>
<keyword evidence="1" id="KW-0175">Coiled coil</keyword>
<evidence type="ECO:0008006" key="4">
    <source>
        <dbReference type="Google" id="ProtNLM"/>
    </source>
</evidence>
<dbReference type="AlphaFoldDB" id="A1ARX0"/>
<keyword evidence="3" id="KW-1185">Reference proteome</keyword>
<feature type="coiled-coil region" evidence="1">
    <location>
        <begin position="138"/>
        <end position="165"/>
    </location>
</feature>
<evidence type="ECO:0000313" key="3">
    <source>
        <dbReference type="Proteomes" id="UP000006732"/>
    </source>
</evidence>
<organism evidence="2 3">
    <name type="scientific">Pelobacter propionicus (strain DSM 2379 / NBRC 103807 / OttBd1)</name>
    <dbReference type="NCBI Taxonomy" id="338966"/>
    <lineage>
        <taxon>Bacteria</taxon>
        <taxon>Pseudomonadati</taxon>
        <taxon>Thermodesulfobacteriota</taxon>
        <taxon>Desulfuromonadia</taxon>
        <taxon>Desulfuromonadales</taxon>
        <taxon>Desulfuromonadaceae</taxon>
        <taxon>Pelobacter</taxon>
    </lineage>
</organism>
<dbReference type="Proteomes" id="UP000006732">
    <property type="component" value="Chromosome"/>
</dbReference>
<dbReference type="EMBL" id="CP000482">
    <property type="protein sequence ID" value="ABL00091.1"/>
    <property type="molecule type" value="Genomic_DNA"/>
</dbReference>
<gene>
    <name evidence="2" type="ordered locus">Ppro_2485</name>
</gene>
<dbReference type="Gene3D" id="1.25.40.10">
    <property type="entry name" value="Tetratricopeptide repeat domain"/>
    <property type="match status" value="1"/>
</dbReference>
<accession>A1ARX0</accession>
<protein>
    <recommendedName>
        <fullName evidence="4">Lipoprotein</fullName>
    </recommendedName>
</protein>
<evidence type="ECO:0000256" key="1">
    <source>
        <dbReference type="SAM" id="Coils"/>
    </source>
</evidence>